<evidence type="ECO:0000313" key="1">
    <source>
        <dbReference type="Proteomes" id="UP000887579"/>
    </source>
</evidence>
<dbReference type="WBParaSite" id="ES5_v2.g18992.t1">
    <property type="protein sequence ID" value="ES5_v2.g18992.t1"/>
    <property type="gene ID" value="ES5_v2.g18992"/>
</dbReference>
<proteinExistence type="predicted"/>
<sequence>MHKVYTKRKFILPNNLFMSIRIFGFLDIEKTQIISYYSEICREFKSGNENDEMFGQTLSIQEAKNSENDSDEEENTDSEKSDEQEEDEDSSPPFFKIINANRLFVDSDVTIQQNFKTLMADKFFIQIQKVNFSEDQTMEAS</sequence>
<dbReference type="Proteomes" id="UP000887579">
    <property type="component" value="Unplaced"/>
</dbReference>
<evidence type="ECO:0000313" key="2">
    <source>
        <dbReference type="WBParaSite" id="ES5_v2.g18992.t1"/>
    </source>
</evidence>
<accession>A0AC34FPD0</accession>
<name>A0AC34FPD0_9BILA</name>
<organism evidence="1 2">
    <name type="scientific">Panagrolaimus sp. ES5</name>
    <dbReference type="NCBI Taxonomy" id="591445"/>
    <lineage>
        <taxon>Eukaryota</taxon>
        <taxon>Metazoa</taxon>
        <taxon>Ecdysozoa</taxon>
        <taxon>Nematoda</taxon>
        <taxon>Chromadorea</taxon>
        <taxon>Rhabditida</taxon>
        <taxon>Tylenchina</taxon>
        <taxon>Panagrolaimomorpha</taxon>
        <taxon>Panagrolaimoidea</taxon>
        <taxon>Panagrolaimidae</taxon>
        <taxon>Panagrolaimus</taxon>
    </lineage>
</organism>
<protein>
    <submittedName>
        <fullName evidence="2">Uncharacterized protein</fullName>
    </submittedName>
</protein>
<reference evidence="2" key="1">
    <citation type="submission" date="2022-11" db="UniProtKB">
        <authorList>
            <consortium name="WormBaseParasite"/>
        </authorList>
    </citation>
    <scope>IDENTIFICATION</scope>
</reference>